<name>A0A847RTA0_9BACT</name>
<dbReference type="RefSeq" id="WP_168872135.1">
    <property type="nucleotide sequence ID" value="NZ_JABAIA010000002.1"/>
</dbReference>
<reference evidence="2 3" key="1">
    <citation type="submission" date="2020-04" db="EMBL/GenBank/DDBJ databases">
        <authorList>
            <person name="Yin C."/>
        </authorList>
    </citation>
    <scope>NUCLEOTIDE SEQUENCE [LARGE SCALE GENOMIC DNA]</scope>
    <source>
        <strain evidence="2 3">Ae27</strain>
    </source>
</reference>
<protein>
    <submittedName>
        <fullName evidence="2">Uncharacterized protein</fullName>
    </submittedName>
</protein>
<accession>A0A847RTA0</accession>
<dbReference type="AlphaFoldDB" id="A0A847RTA0"/>
<evidence type="ECO:0000313" key="2">
    <source>
        <dbReference type="EMBL" id="NLR66192.1"/>
    </source>
</evidence>
<organism evidence="2 3">
    <name type="scientific">Chitinophaga varians</name>
    <dbReference type="NCBI Taxonomy" id="2202339"/>
    <lineage>
        <taxon>Bacteria</taxon>
        <taxon>Pseudomonadati</taxon>
        <taxon>Bacteroidota</taxon>
        <taxon>Chitinophagia</taxon>
        <taxon>Chitinophagales</taxon>
        <taxon>Chitinophagaceae</taxon>
        <taxon>Chitinophaga</taxon>
    </lineage>
</organism>
<feature type="chain" id="PRO_5032822239" evidence="1">
    <location>
        <begin position="23"/>
        <end position="111"/>
    </location>
</feature>
<evidence type="ECO:0000256" key="1">
    <source>
        <dbReference type="SAM" id="SignalP"/>
    </source>
</evidence>
<sequence>MKKLLFLTTLSLFLGLIPFSTAQDAKATAYVRKATQEIWFNITYSYNGQWVSRGHITILSSTSGSQTYTFFAGGIVLQANIGDYYSIVSDDLSPASGGGIITDTNMNVTVS</sequence>
<keyword evidence="1" id="KW-0732">Signal</keyword>
<gene>
    <name evidence="2" type="ORF">HGH92_17925</name>
</gene>
<evidence type="ECO:0000313" key="3">
    <source>
        <dbReference type="Proteomes" id="UP000570474"/>
    </source>
</evidence>
<comment type="caution">
    <text evidence="2">The sequence shown here is derived from an EMBL/GenBank/DDBJ whole genome shotgun (WGS) entry which is preliminary data.</text>
</comment>
<proteinExistence type="predicted"/>
<dbReference type="Proteomes" id="UP000570474">
    <property type="component" value="Unassembled WGS sequence"/>
</dbReference>
<keyword evidence="3" id="KW-1185">Reference proteome</keyword>
<dbReference type="EMBL" id="JABAIA010000002">
    <property type="protein sequence ID" value="NLR66192.1"/>
    <property type="molecule type" value="Genomic_DNA"/>
</dbReference>
<feature type="signal peptide" evidence="1">
    <location>
        <begin position="1"/>
        <end position="22"/>
    </location>
</feature>